<dbReference type="Pfam" id="PF00023">
    <property type="entry name" value="Ank"/>
    <property type="match status" value="1"/>
</dbReference>
<evidence type="ECO:0000313" key="1">
    <source>
        <dbReference type="EMBL" id="CAF1074790.1"/>
    </source>
</evidence>
<evidence type="ECO:0000313" key="2">
    <source>
        <dbReference type="Proteomes" id="UP000663879"/>
    </source>
</evidence>
<organism evidence="1 2">
    <name type="scientific">Brachionus calyciflorus</name>
    <dbReference type="NCBI Taxonomy" id="104777"/>
    <lineage>
        <taxon>Eukaryota</taxon>
        <taxon>Metazoa</taxon>
        <taxon>Spiralia</taxon>
        <taxon>Gnathifera</taxon>
        <taxon>Rotifera</taxon>
        <taxon>Eurotatoria</taxon>
        <taxon>Monogononta</taxon>
        <taxon>Pseudotrocha</taxon>
        <taxon>Ploima</taxon>
        <taxon>Brachionidae</taxon>
        <taxon>Brachionus</taxon>
    </lineage>
</organism>
<gene>
    <name evidence="1" type="ORF">OXX778_LOCUS19908</name>
</gene>
<dbReference type="InterPro" id="IPR036770">
    <property type="entry name" value="Ankyrin_rpt-contain_sf"/>
</dbReference>
<keyword evidence="2" id="KW-1185">Reference proteome</keyword>
<dbReference type="Gene3D" id="1.25.40.20">
    <property type="entry name" value="Ankyrin repeat-containing domain"/>
    <property type="match status" value="1"/>
</dbReference>
<dbReference type="EMBL" id="CAJNOC010006302">
    <property type="protein sequence ID" value="CAF1074790.1"/>
    <property type="molecule type" value="Genomic_DNA"/>
</dbReference>
<reference evidence="1" key="1">
    <citation type="submission" date="2021-02" db="EMBL/GenBank/DDBJ databases">
        <authorList>
            <person name="Nowell W R."/>
        </authorList>
    </citation>
    <scope>NUCLEOTIDE SEQUENCE</scope>
    <source>
        <strain evidence="1">Ploen Becks lab</strain>
    </source>
</reference>
<proteinExistence type="predicted"/>
<name>A0A814M5T4_9BILA</name>
<accession>A0A814M5T4</accession>
<protein>
    <submittedName>
        <fullName evidence="1">Uncharacterized protein</fullName>
    </submittedName>
</protein>
<dbReference type="Proteomes" id="UP000663879">
    <property type="component" value="Unassembled WGS sequence"/>
</dbReference>
<dbReference type="InterPro" id="IPR002110">
    <property type="entry name" value="Ankyrin_rpt"/>
</dbReference>
<dbReference type="SUPFAM" id="SSF48403">
    <property type="entry name" value="Ankyrin repeat"/>
    <property type="match status" value="1"/>
</dbReference>
<comment type="caution">
    <text evidence="1">The sequence shown here is derived from an EMBL/GenBank/DDBJ whole genome shotgun (WGS) entry which is preliminary data.</text>
</comment>
<dbReference type="SMART" id="SM00248">
    <property type="entry name" value="ANK"/>
    <property type="match status" value="3"/>
</dbReference>
<dbReference type="AlphaFoldDB" id="A0A814M5T4"/>
<sequence length="363" mass="42925">MKRQKLSDLMIYHPSLDSSKTIELLNSFINGDREHLEKRLNKKNVNNPIGLCAYLPLELAIIFDHSSIFSFLINELKADLKIQNKCTESFVFISLAYQRRNFLFNLINLEPSSLYSLTHENKRSLIHEAVILDDSTTLNILINKFKFYKQLNRFKINKILYDKFSCSPLYYACWLGHVDIANFLLDIYLSLNLQIKDSSLGISILNKRFDIVENYITKTIKWKFLNPNYLSEMDCWLEASTKLANLDDFERLYNIFHELQINQFLCENFCINSGNFESFLSIIKLRNEFLYDLIDEFLRNEIARPLNLQILCKYNIKCNLIYLDKRYFLKSKMAKNLPIHLVDYLFEQIGHGLANSYQRSKFL</sequence>